<dbReference type="AlphaFoldDB" id="A0A369WDQ8"/>
<dbReference type="OrthoDB" id="343356at2"/>
<sequence>MNLSELQTDFQNILLDAKCRNADWVAEPQQNLSSQQRLTIYHNAYRIRLIDTLYDTFEHTANYLGGEWFDKLAASYVQNFPSSHANLGQYGKGFSEHLAQQLPNDLEVAELAHMDWTLRRAFDGADATALTQQDLQQLVATGAEFSHFQPVPTLSLSTQQFNTLDIWHAINQEKVPPIAERLAQPVTILMWRKGHSPHFRSLSAIETTAINYLRQGQGLEAIGEALNQDYPETDIVAEFGGMIARWLDDELLTR</sequence>
<keyword evidence="3" id="KW-1185">Reference proteome</keyword>
<dbReference type="RefSeq" id="WP_114695796.1">
    <property type="nucleotide sequence ID" value="NZ_QQOH01000003.1"/>
</dbReference>
<name>A0A369WDQ8_9GAMM</name>
<gene>
    <name evidence="2" type="ORF">DV711_11195</name>
</gene>
<dbReference type="Gene3D" id="1.10.150.690">
    <property type="entry name" value="DUF2063"/>
    <property type="match status" value="1"/>
</dbReference>
<protein>
    <submittedName>
        <fullName evidence="2">DUF2063 domain-containing protein</fullName>
    </submittedName>
</protein>
<dbReference type="InterPro" id="IPR044922">
    <property type="entry name" value="DUF2063_N_sf"/>
</dbReference>
<evidence type="ECO:0000259" key="1">
    <source>
        <dbReference type="Pfam" id="PF09836"/>
    </source>
</evidence>
<dbReference type="EMBL" id="QQOH01000003">
    <property type="protein sequence ID" value="RDE19451.1"/>
    <property type="molecule type" value="Genomic_DNA"/>
</dbReference>
<organism evidence="2 3">
    <name type="scientific">Motiliproteus coralliicola</name>
    <dbReference type="NCBI Taxonomy" id="2283196"/>
    <lineage>
        <taxon>Bacteria</taxon>
        <taxon>Pseudomonadati</taxon>
        <taxon>Pseudomonadota</taxon>
        <taxon>Gammaproteobacteria</taxon>
        <taxon>Oceanospirillales</taxon>
        <taxon>Oceanospirillaceae</taxon>
        <taxon>Motiliproteus</taxon>
    </lineage>
</organism>
<dbReference type="Pfam" id="PF09836">
    <property type="entry name" value="DUF2063"/>
    <property type="match status" value="1"/>
</dbReference>
<dbReference type="Proteomes" id="UP000253769">
    <property type="component" value="Unassembled WGS sequence"/>
</dbReference>
<accession>A0A369WDQ8</accession>
<evidence type="ECO:0000313" key="2">
    <source>
        <dbReference type="EMBL" id="RDE19451.1"/>
    </source>
</evidence>
<reference evidence="2 3" key="1">
    <citation type="submission" date="2018-07" db="EMBL/GenBank/DDBJ databases">
        <title>Motiliproteus coralliicola sp. nov., a bacterium isolated from Coral.</title>
        <authorList>
            <person name="Wang G."/>
        </authorList>
    </citation>
    <scope>NUCLEOTIDE SEQUENCE [LARGE SCALE GENOMIC DNA]</scope>
    <source>
        <strain evidence="2 3">C34</strain>
    </source>
</reference>
<feature type="domain" description="Putative DNA-binding" evidence="1">
    <location>
        <begin position="5"/>
        <end position="98"/>
    </location>
</feature>
<proteinExistence type="predicted"/>
<evidence type="ECO:0000313" key="3">
    <source>
        <dbReference type="Proteomes" id="UP000253769"/>
    </source>
</evidence>
<dbReference type="InterPro" id="IPR018640">
    <property type="entry name" value="DUF2063"/>
</dbReference>
<comment type="caution">
    <text evidence="2">The sequence shown here is derived from an EMBL/GenBank/DDBJ whole genome shotgun (WGS) entry which is preliminary data.</text>
</comment>